<dbReference type="SMART" id="SM00855">
    <property type="entry name" value="PGAM"/>
    <property type="match status" value="1"/>
</dbReference>
<name>A0ABW4NST4_9LACT</name>
<dbReference type="Proteomes" id="UP001597285">
    <property type="component" value="Unassembled WGS sequence"/>
</dbReference>
<comment type="caution">
    <text evidence="2">The sequence shown here is derived from an EMBL/GenBank/DDBJ whole genome shotgun (WGS) entry which is preliminary data.</text>
</comment>
<organism evidence="2 3">
    <name type="scientific">Carnobacterium antarcticum</name>
    <dbReference type="NCBI Taxonomy" id="2126436"/>
    <lineage>
        <taxon>Bacteria</taxon>
        <taxon>Bacillati</taxon>
        <taxon>Bacillota</taxon>
        <taxon>Bacilli</taxon>
        <taxon>Lactobacillales</taxon>
        <taxon>Carnobacteriaceae</taxon>
        <taxon>Carnobacterium</taxon>
    </lineage>
</organism>
<dbReference type="Pfam" id="PF00300">
    <property type="entry name" value="His_Phos_1"/>
    <property type="match status" value="1"/>
</dbReference>
<dbReference type="EMBL" id="JBHUFF010000014">
    <property type="protein sequence ID" value="MFD1799927.1"/>
    <property type="molecule type" value="Genomic_DNA"/>
</dbReference>
<dbReference type="PANTHER" id="PTHR46517">
    <property type="entry name" value="FRUCTOSE-2,6-BISPHOSPHATASE TIGAR"/>
    <property type="match status" value="1"/>
</dbReference>
<sequence length="227" mass="26236">MSKGCTFYFVRHGQTYFNLYRRMQGWSDTQLTPEGREDVRRSGRGLADVKFDAVYTSDLNRTIETGGIILEENHAAEKLQMQAMPEFREVFFGSYEGLDIDEVWESINEVMGFPTVAELWAGSSIPEQMDATKKADPYHHAEDFLEFWLRLEKGLLKLIKTHRDTGDNVLVVAHGNTIRYMLNGLIPELENPQPLLNASVSKVSYYDGRYHLKSYNQIEHFKDLEKD</sequence>
<accession>A0ABW4NST4</accession>
<proteinExistence type="predicted"/>
<dbReference type="InterPro" id="IPR013078">
    <property type="entry name" value="His_Pase_superF_clade-1"/>
</dbReference>
<keyword evidence="1" id="KW-0378">Hydrolase</keyword>
<dbReference type="InterPro" id="IPR051695">
    <property type="entry name" value="Phosphoglycerate_Mutase"/>
</dbReference>
<dbReference type="Gene3D" id="3.40.50.1240">
    <property type="entry name" value="Phosphoglycerate mutase-like"/>
    <property type="match status" value="1"/>
</dbReference>
<evidence type="ECO:0000313" key="2">
    <source>
        <dbReference type="EMBL" id="MFD1799927.1"/>
    </source>
</evidence>
<keyword evidence="3" id="KW-1185">Reference proteome</keyword>
<dbReference type="CDD" id="cd07067">
    <property type="entry name" value="HP_PGM_like"/>
    <property type="match status" value="1"/>
</dbReference>
<protein>
    <submittedName>
        <fullName evidence="2">Histidine phosphatase family protein</fullName>
    </submittedName>
</protein>
<evidence type="ECO:0000256" key="1">
    <source>
        <dbReference type="ARBA" id="ARBA00022801"/>
    </source>
</evidence>
<reference evidence="3" key="1">
    <citation type="journal article" date="2019" name="Int. J. Syst. Evol. Microbiol.">
        <title>The Global Catalogue of Microorganisms (GCM) 10K type strain sequencing project: providing services to taxonomists for standard genome sequencing and annotation.</title>
        <authorList>
            <consortium name="The Broad Institute Genomics Platform"/>
            <consortium name="The Broad Institute Genome Sequencing Center for Infectious Disease"/>
            <person name="Wu L."/>
            <person name="Ma J."/>
        </authorList>
    </citation>
    <scope>NUCLEOTIDE SEQUENCE [LARGE SCALE GENOMIC DNA]</scope>
    <source>
        <strain evidence="3">KCTC 42143</strain>
    </source>
</reference>
<gene>
    <name evidence="2" type="ORF">ACFSBK_08705</name>
</gene>
<dbReference type="SUPFAM" id="SSF53254">
    <property type="entry name" value="Phosphoglycerate mutase-like"/>
    <property type="match status" value="1"/>
</dbReference>
<dbReference type="InterPro" id="IPR029033">
    <property type="entry name" value="His_PPase_superfam"/>
</dbReference>
<dbReference type="PANTHER" id="PTHR46517:SF1">
    <property type="entry name" value="FRUCTOSE-2,6-BISPHOSPHATASE TIGAR"/>
    <property type="match status" value="1"/>
</dbReference>
<evidence type="ECO:0000313" key="3">
    <source>
        <dbReference type="Proteomes" id="UP001597285"/>
    </source>
</evidence>
<dbReference type="RefSeq" id="WP_058919950.1">
    <property type="nucleotide sequence ID" value="NZ_JBHSQC010000015.1"/>
</dbReference>